<protein>
    <submittedName>
        <fullName evidence="1">Uncharacterized protein</fullName>
    </submittedName>
</protein>
<evidence type="ECO:0000313" key="1">
    <source>
        <dbReference type="EMBL" id="EMI28120.1"/>
    </source>
</evidence>
<dbReference type="EMBL" id="ANOF01000046">
    <property type="protein sequence ID" value="EMI28120.1"/>
    <property type="molecule type" value="Genomic_DNA"/>
</dbReference>
<gene>
    <name evidence="1" type="ORF">RESH_01302</name>
</gene>
<dbReference type="Proteomes" id="UP000011996">
    <property type="component" value="Unassembled WGS sequence"/>
</dbReference>
<evidence type="ECO:0000313" key="2">
    <source>
        <dbReference type="Proteomes" id="UP000011996"/>
    </source>
</evidence>
<sequence>MTLKAKQPVAVRNEYRRSFWIQIAHARKPASGNITCYIRDKEDVSMLQTFPPTRKVLQTHAPKT</sequence>
<comment type="caution">
    <text evidence="1">The sequence shown here is derived from an EMBL/GenBank/DDBJ whole genome shotgun (WGS) entry which is preliminary data.</text>
</comment>
<proteinExistence type="predicted"/>
<reference evidence="1 2" key="1">
    <citation type="journal article" date="2013" name="Mar. Genomics">
        <title>Expression of sulfatases in Rhodopirellula baltica and the diversity of sulfatases in the genus Rhodopirellula.</title>
        <authorList>
            <person name="Wegner C.E."/>
            <person name="Richter-Heitmann T."/>
            <person name="Klindworth A."/>
            <person name="Klockow C."/>
            <person name="Richter M."/>
            <person name="Achstetter T."/>
            <person name="Glockner F.O."/>
            <person name="Harder J."/>
        </authorList>
    </citation>
    <scope>NUCLEOTIDE SEQUENCE [LARGE SCALE GENOMIC DNA]</scope>
    <source>
        <strain evidence="1 2">SH398</strain>
    </source>
</reference>
<dbReference type="AlphaFoldDB" id="M5S9E5"/>
<dbReference type="PATRIC" id="fig|1263868.3.peg.1399"/>
<name>M5S9E5_9BACT</name>
<organism evidence="1 2">
    <name type="scientific">Rhodopirellula europaea SH398</name>
    <dbReference type="NCBI Taxonomy" id="1263868"/>
    <lineage>
        <taxon>Bacteria</taxon>
        <taxon>Pseudomonadati</taxon>
        <taxon>Planctomycetota</taxon>
        <taxon>Planctomycetia</taxon>
        <taxon>Pirellulales</taxon>
        <taxon>Pirellulaceae</taxon>
        <taxon>Rhodopirellula</taxon>
    </lineage>
</organism>
<accession>M5S9E5</accession>